<feature type="domain" description="ABC transporter" evidence="9">
    <location>
        <begin position="2"/>
        <end position="278"/>
    </location>
</feature>
<dbReference type="Pfam" id="PF00005">
    <property type="entry name" value="ABC_tran"/>
    <property type="match status" value="1"/>
</dbReference>
<comment type="caution">
    <text evidence="10">The sequence shown here is derived from an EMBL/GenBank/DDBJ whole genome shotgun (WGS) entry which is preliminary data.</text>
</comment>
<dbReference type="PANTHER" id="PTHR43166:SF9">
    <property type="entry name" value="GLUTAMATE_ASPARTATE IMPORT ATP-BINDING PROTEIN GLTL"/>
    <property type="match status" value="1"/>
</dbReference>
<dbReference type="PROSITE" id="PS00211">
    <property type="entry name" value="ABC_TRANSPORTER_1"/>
    <property type="match status" value="1"/>
</dbReference>
<keyword evidence="6 10" id="KW-0067">ATP-binding</keyword>
<dbReference type="GO" id="GO:0005524">
    <property type="term" value="F:ATP binding"/>
    <property type="evidence" value="ECO:0007669"/>
    <property type="project" value="UniProtKB-KW"/>
</dbReference>
<sequence length="284" mass="31625">MIEVQNLCKNFGELEVLKGINQKIYKGEVVSIIGASGSGKSTFLRCLNLLEMPSSGTILFEGSPLYDSKTALLKQQLLQLDPKKQKEDVAAIKKELVASKASDRLYRKSLDKKLNFYRQKMGMVFQHFNVFPNMSVLENITLAPIQTKKMDQETAQTKAKELLQRVGLLEKADLSPAKLSGGQKQRLAIVRALAMMPDVMLFDEPTSALDPEMVKEVLDVIQSLAQSGMTIVIVTHEMAFAKKISDRVLFMDGGVIAEEGTPQEIFENPKNIRTKEFLSKVLAS</sequence>
<evidence type="ECO:0000256" key="2">
    <source>
        <dbReference type="ARBA" id="ARBA00005417"/>
    </source>
</evidence>
<keyword evidence="3" id="KW-0813">Transport</keyword>
<dbReference type="GO" id="GO:0016887">
    <property type="term" value="F:ATP hydrolysis activity"/>
    <property type="evidence" value="ECO:0007669"/>
    <property type="project" value="InterPro"/>
</dbReference>
<dbReference type="InterPro" id="IPR030679">
    <property type="entry name" value="ABC_ATPase_HisP-typ"/>
</dbReference>
<keyword evidence="4" id="KW-1003">Cell membrane</keyword>
<evidence type="ECO:0000256" key="5">
    <source>
        <dbReference type="ARBA" id="ARBA00022741"/>
    </source>
</evidence>
<evidence type="ECO:0000256" key="4">
    <source>
        <dbReference type="ARBA" id="ARBA00022475"/>
    </source>
</evidence>
<dbReference type="InterPro" id="IPR027417">
    <property type="entry name" value="P-loop_NTPase"/>
</dbReference>
<evidence type="ECO:0000256" key="7">
    <source>
        <dbReference type="ARBA" id="ARBA00022970"/>
    </source>
</evidence>
<dbReference type="InterPro" id="IPR050086">
    <property type="entry name" value="MetN_ABC_transporter-like"/>
</dbReference>
<dbReference type="PROSITE" id="PS50893">
    <property type="entry name" value="ABC_TRANSPORTER_2"/>
    <property type="match status" value="1"/>
</dbReference>
<gene>
    <name evidence="10" type="ORF">IAD46_05865</name>
</gene>
<dbReference type="InterPro" id="IPR017871">
    <property type="entry name" value="ABC_transporter-like_CS"/>
</dbReference>
<dbReference type="PIRSF" id="PIRSF039085">
    <property type="entry name" value="ABC_ATPase_HisP"/>
    <property type="match status" value="1"/>
</dbReference>
<dbReference type="AlphaFoldDB" id="A0A9D1KK54"/>
<dbReference type="GO" id="GO:0005886">
    <property type="term" value="C:plasma membrane"/>
    <property type="evidence" value="ECO:0007669"/>
    <property type="project" value="UniProtKB-SubCell"/>
</dbReference>
<dbReference type="GO" id="GO:0015424">
    <property type="term" value="F:ABC-type amino acid transporter activity"/>
    <property type="evidence" value="ECO:0007669"/>
    <property type="project" value="InterPro"/>
</dbReference>
<protein>
    <submittedName>
        <fullName evidence="10">Amino acid ABC transporter ATP-binding protein</fullName>
    </submittedName>
</protein>
<dbReference type="Proteomes" id="UP000886758">
    <property type="component" value="Unassembled WGS sequence"/>
</dbReference>
<dbReference type="SUPFAM" id="SSF52540">
    <property type="entry name" value="P-loop containing nucleoside triphosphate hydrolases"/>
    <property type="match status" value="1"/>
</dbReference>
<comment type="subcellular location">
    <subcellularLocation>
        <location evidence="1">Cell membrane</location>
        <topology evidence="1">Peripheral membrane protein</topology>
    </subcellularLocation>
</comment>
<evidence type="ECO:0000256" key="3">
    <source>
        <dbReference type="ARBA" id="ARBA00022448"/>
    </source>
</evidence>
<evidence type="ECO:0000313" key="11">
    <source>
        <dbReference type="Proteomes" id="UP000886758"/>
    </source>
</evidence>
<keyword evidence="8" id="KW-0472">Membrane</keyword>
<accession>A0A9D1KK54</accession>
<evidence type="ECO:0000256" key="1">
    <source>
        <dbReference type="ARBA" id="ARBA00004202"/>
    </source>
</evidence>
<dbReference type="SMART" id="SM00382">
    <property type="entry name" value="AAA"/>
    <property type="match status" value="1"/>
</dbReference>
<dbReference type="FunFam" id="3.40.50.300:FF:000020">
    <property type="entry name" value="Amino acid ABC transporter ATP-binding component"/>
    <property type="match status" value="1"/>
</dbReference>
<evidence type="ECO:0000256" key="6">
    <source>
        <dbReference type="ARBA" id="ARBA00022840"/>
    </source>
</evidence>
<dbReference type="PANTHER" id="PTHR43166">
    <property type="entry name" value="AMINO ACID IMPORT ATP-BINDING PROTEIN"/>
    <property type="match status" value="1"/>
</dbReference>
<reference evidence="10" key="2">
    <citation type="journal article" date="2021" name="PeerJ">
        <title>Extensive microbial diversity within the chicken gut microbiome revealed by metagenomics and culture.</title>
        <authorList>
            <person name="Gilroy R."/>
            <person name="Ravi A."/>
            <person name="Getino M."/>
            <person name="Pursley I."/>
            <person name="Horton D.L."/>
            <person name="Alikhan N.F."/>
            <person name="Baker D."/>
            <person name="Gharbi K."/>
            <person name="Hall N."/>
            <person name="Watson M."/>
            <person name="Adriaenssens E.M."/>
            <person name="Foster-Nyarko E."/>
            <person name="Jarju S."/>
            <person name="Secka A."/>
            <person name="Antonio M."/>
            <person name="Oren A."/>
            <person name="Chaudhuri R.R."/>
            <person name="La Ragione R."/>
            <person name="Hildebrand F."/>
            <person name="Pallen M.J."/>
        </authorList>
    </citation>
    <scope>NUCLEOTIDE SEQUENCE</scope>
    <source>
        <strain evidence="10">ChiW17-6978</strain>
    </source>
</reference>
<keyword evidence="7" id="KW-0029">Amino-acid transport</keyword>
<dbReference type="InterPro" id="IPR003439">
    <property type="entry name" value="ABC_transporter-like_ATP-bd"/>
</dbReference>
<reference evidence="10" key="1">
    <citation type="submission" date="2020-10" db="EMBL/GenBank/DDBJ databases">
        <authorList>
            <person name="Gilroy R."/>
        </authorList>
    </citation>
    <scope>NUCLEOTIDE SEQUENCE</scope>
    <source>
        <strain evidence="10">ChiW17-6978</strain>
    </source>
</reference>
<evidence type="ECO:0000313" key="10">
    <source>
        <dbReference type="EMBL" id="HIT50538.1"/>
    </source>
</evidence>
<name>A0A9D1KK54_9MOLU</name>
<evidence type="ECO:0000256" key="8">
    <source>
        <dbReference type="ARBA" id="ARBA00023136"/>
    </source>
</evidence>
<dbReference type="EMBL" id="DVLF01000182">
    <property type="protein sequence ID" value="HIT50538.1"/>
    <property type="molecule type" value="Genomic_DNA"/>
</dbReference>
<keyword evidence="5" id="KW-0547">Nucleotide-binding</keyword>
<proteinExistence type="inferred from homology"/>
<evidence type="ECO:0000259" key="9">
    <source>
        <dbReference type="PROSITE" id="PS50893"/>
    </source>
</evidence>
<comment type="similarity">
    <text evidence="2">Belongs to the ABC transporter superfamily.</text>
</comment>
<dbReference type="InterPro" id="IPR003593">
    <property type="entry name" value="AAA+_ATPase"/>
</dbReference>
<organism evidence="10 11">
    <name type="scientific">Candidatus Pelethenecus faecipullorum</name>
    <dbReference type="NCBI Taxonomy" id="2840900"/>
    <lineage>
        <taxon>Bacteria</taxon>
        <taxon>Bacillati</taxon>
        <taxon>Mycoplasmatota</taxon>
        <taxon>Mollicutes</taxon>
        <taxon>Candidatus Pelethenecus</taxon>
    </lineage>
</organism>
<dbReference type="CDD" id="cd03262">
    <property type="entry name" value="ABC_HisP_GlnQ"/>
    <property type="match status" value="1"/>
</dbReference>
<dbReference type="Gene3D" id="3.40.50.300">
    <property type="entry name" value="P-loop containing nucleotide triphosphate hydrolases"/>
    <property type="match status" value="1"/>
</dbReference>